<dbReference type="PANTHER" id="PTHR33168">
    <property type="entry name" value="STRESS INDUCED PROTEIN-RELATED"/>
    <property type="match status" value="1"/>
</dbReference>
<accession>A0ABR2CUB6</accession>
<feature type="compositionally biased region" description="Polar residues" evidence="1">
    <location>
        <begin position="68"/>
        <end position="81"/>
    </location>
</feature>
<keyword evidence="3" id="KW-1185">Reference proteome</keyword>
<evidence type="ECO:0000256" key="1">
    <source>
        <dbReference type="SAM" id="MobiDB-lite"/>
    </source>
</evidence>
<feature type="compositionally biased region" description="Basic and acidic residues" evidence="1">
    <location>
        <begin position="1"/>
        <end position="18"/>
    </location>
</feature>
<comment type="caution">
    <text evidence="2">The sequence shown here is derived from an EMBL/GenBank/DDBJ whole genome shotgun (WGS) entry which is preliminary data.</text>
</comment>
<evidence type="ECO:0000313" key="2">
    <source>
        <dbReference type="EMBL" id="KAK8523384.1"/>
    </source>
</evidence>
<feature type="region of interest" description="Disordered" evidence="1">
    <location>
        <begin position="1"/>
        <end position="107"/>
    </location>
</feature>
<reference evidence="2 3" key="1">
    <citation type="journal article" date="2024" name="G3 (Bethesda)">
        <title>Genome assembly of Hibiscus sabdariffa L. provides insights into metabolisms of medicinal natural products.</title>
        <authorList>
            <person name="Kim T."/>
        </authorList>
    </citation>
    <scope>NUCLEOTIDE SEQUENCE [LARGE SCALE GENOMIC DNA]</scope>
    <source>
        <strain evidence="2">TK-2024</strain>
        <tissue evidence="2">Old leaves</tissue>
    </source>
</reference>
<sequence>MAITEANKDLKVDEKSKSVENLGELDERSHKKAKLDCSVKVSNEKNENDGLMPNRYSNGNDSEDKLSCATNPNGASENSPTKLKADDELTKPSSSHPNEGIETTDEASGVANRADFVSGVLELPPSFLSFCLSLGAWSSKAHQAMEIKMWRRQSSGRETITLGRSYTRRGVKDDCSEPKWTMFWKKIRRERKKIFTSSGGAFQASYDPNAYSQNFDQGMASAEPDNLSRSFSAQFADPSRLSRMQI</sequence>
<organism evidence="2 3">
    <name type="scientific">Hibiscus sabdariffa</name>
    <name type="common">roselle</name>
    <dbReference type="NCBI Taxonomy" id="183260"/>
    <lineage>
        <taxon>Eukaryota</taxon>
        <taxon>Viridiplantae</taxon>
        <taxon>Streptophyta</taxon>
        <taxon>Embryophyta</taxon>
        <taxon>Tracheophyta</taxon>
        <taxon>Spermatophyta</taxon>
        <taxon>Magnoliopsida</taxon>
        <taxon>eudicotyledons</taxon>
        <taxon>Gunneridae</taxon>
        <taxon>Pentapetalae</taxon>
        <taxon>rosids</taxon>
        <taxon>malvids</taxon>
        <taxon>Malvales</taxon>
        <taxon>Malvaceae</taxon>
        <taxon>Malvoideae</taxon>
        <taxon>Hibiscus</taxon>
    </lineage>
</organism>
<dbReference type="EMBL" id="JBBPBM010000043">
    <property type="protein sequence ID" value="KAK8523384.1"/>
    <property type="molecule type" value="Genomic_DNA"/>
</dbReference>
<name>A0ABR2CUB6_9ROSI</name>
<evidence type="ECO:0000313" key="3">
    <source>
        <dbReference type="Proteomes" id="UP001472677"/>
    </source>
</evidence>
<proteinExistence type="predicted"/>
<protein>
    <submittedName>
        <fullName evidence="2">Uncharacterized protein</fullName>
    </submittedName>
</protein>
<feature type="compositionally biased region" description="Basic and acidic residues" evidence="1">
    <location>
        <begin position="25"/>
        <end position="48"/>
    </location>
</feature>
<feature type="region of interest" description="Disordered" evidence="1">
    <location>
        <begin position="215"/>
        <end position="246"/>
    </location>
</feature>
<gene>
    <name evidence="2" type="ORF">V6N12_047904</name>
</gene>
<dbReference type="Proteomes" id="UP001472677">
    <property type="component" value="Unassembled WGS sequence"/>
</dbReference>